<keyword evidence="3" id="KW-0862">Zinc</keyword>
<dbReference type="InterPro" id="IPR010911">
    <property type="entry name" value="Rab_BD"/>
</dbReference>
<dbReference type="CTD" id="25924"/>
<keyword evidence="7" id="KW-1185">Reference proteome</keyword>
<dbReference type="GO" id="GO:0003779">
    <property type="term" value="F:actin binding"/>
    <property type="evidence" value="ECO:0007669"/>
    <property type="project" value="TreeGrafter"/>
</dbReference>
<evidence type="ECO:0000256" key="1">
    <source>
        <dbReference type="ARBA" id="ARBA00022723"/>
    </source>
</evidence>
<feature type="region of interest" description="Disordered" evidence="5">
    <location>
        <begin position="597"/>
        <end position="650"/>
    </location>
</feature>
<evidence type="ECO:0000256" key="2">
    <source>
        <dbReference type="ARBA" id="ARBA00022771"/>
    </source>
</evidence>
<dbReference type="GO" id="GO:0031267">
    <property type="term" value="F:small GTPase binding"/>
    <property type="evidence" value="ECO:0007669"/>
    <property type="project" value="InterPro"/>
</dbReference>
<keyword evidence="1" id="KW-0479">Metal-binding</keyword>
<dbReference type="InterPro" id="IPR041282">
    <property type="entry name" value="FYVE_2"/>
</dbReference>
<gene>
    <name evidence="8" type="primary">LOC116944525</name>
</gene>
<evidence type="ECO:0000256" key="4">
    <source>
        <dbReference type="SAM" id="Coils"/>
    </source>
</evidence>
<dbReference type="GO" id="GO:0030864">
    <property type="term" value="C:cortical actin cytoskeleton"/>
    <property type="evidence" value="ECO:0007669"/>
    <property type="project" value="TreeGrafter"/>
</dbReference>
<dbReference type="InterPro" id="IPR006788">
    <property type="entry name" value="Myrip/Melanophilin"/>
</dbReference>
<proteinExistence type="predicted"/>
<dbReference type="RefSeq" id="XP_032814074.1">
    <property type="nucleotide sequence ID" value="XM_032958183.1"/>
</dbReference>
<dbReference type="Pfam" id="PF02318">
    <property type="entry name" value="FYVE_2"/>
    <property type="match status" value="1"/>
</dbReference>
<feature type="compositionally biased region" description="Basic residues" evidence="5">
    <location>
        <begin position="368"/>
        <end position="378"/>
    </location>
</feature>
<feature type="region of interest" description="Disordered" evidence="5">
    <location>
        <begin position="249"/>
        <end position="268"/>
    </location>
</feature>
<reference evidence="8" key="1">
    <citation type="submission" date="2025-08" db="UniProtKB">
        <authorList>
            <consortium name="RefSeq"/>
        </authorList>
    </citation>
    <scope>IDENTIFICATION</scope>
    <source>
        <tissue evidence="8">Sperm</tissue>
    </source>
</reference>
<evidence type="ECO:0000256" key="3">
    <source>
        <dbReference type="ARBA" id="ARBA00022833"/>
    </source>
</evidence>
<dbReference type="FunFam" id="3.30.40.10:FF:000018">
    <property type="entry name" value="Synaptotagmin-like 5, isoform CRA_a"/>
    <property type="match status" value="1"/>
</dbReference>
<dbReference type="InterPro" id="IPR051745">
    <property type="entry name" value="Intracell_Transport_Effector"/>
</dbReference>
<dbReference type="PROSITE" id="PS50916">
    <property type="entry name" value="RABBD"/>
    <property type="match status" value="1"/>
</dbReference>
<evidence type="ECO:0000259" key="6">
    <source>
        <dbReference type="PROSITE" id="PS50916"/>
    </source>
</evidence>
<dbReference type="Pfam" id="PF04698">
    <property type="entry name" value="Rab_eff_C"/>
    <property type="match status" value="1"/>
</dbReference>
<feature type="compositionally biased region" description="Acidic residues" evidence="5">
    <location>
        <begin position="615"/>
        <end position="628"/>
    </location>
</feature>
<dbReference type="GO" id="GO:0008270">
    <property type="term" value="F:zinc ion binding"/>
    <property type="evidence" value="ECO:0007669"/>
    <property type="project" value="UniProtKB-KW"/>
</dbReference>
<dbReference type="AlphaFoldDB" id="A0AAJ7TA87"/>
<dbReference type="Gene3D" id="3.30.40.10">
    <property type="entry name" value="Zinc/RING finger domain, C3HC4 (zinc finger)"/>
    <property type="match status" value="1"/>
</dbReference>
<dbReference type="InterPro" id="IPR011011">
    <property type="entry name" value="Znf_FYVE_PHD"/>
</dbReference>
<feature type="domain" description="RabBD" evidence="6">
    <location>
        <begin position="4"/>
        <end position="124"/>
    </location>
</feature>
<dbReference type="GO" id="GO:0017022">
    <property type="term" value="F:myosin binding"/>
    <property type="evidence" value="ECO:0007669"/>
    <property type="project" value="TreeGrafter"/>
</dbReference>
<protein>
    <submittedName>
        <fullName evidence="8">Rab effector MyRIP-like isoform X1</fullName>
    </submittedName>
</protein>
<evidence type="ECO:0000313" key="8">
    <source>
        <dbReference type="RefSeq" id="XP_032814074.1"/>
    </source>
</evidence>
<feature type="compositionally biased region" description="Polar residues" evidence="5">
    <location>
        <begin position="797"/>
        <end position="806"/>
    </location>
</feature>
<dbReference type="GO" id="GO:0006886">
    <property type="term" value="P:intracellular protein transport"/>
    <property type="evidence" value="ECO:0007669"/>
    <property type="project" value="InterPro"/>
</dbReference>
<dbReference type="KEGG" id="pmrn:116944525"/>
<feature type="coiled-coil region" evidence="4">
    <location>
        <begin position="759"/>
        <end position="793"/>
    </location>
</feature>
<dbReference type="SUPFAM" id="SSF57903">
    <property type="entry name" value="FYVE/PHD zinc finger"/>
    <property type="match status" value="1"/>
</dbReference>
<organism evidence="7 8">
    <name type="scientific">Petromyzon marinus</name>
    <name type="common">Sea lamprey</name>
    <dbReference type="NCBI Taxonomy" id="7757"/>
    <lineage>
        <taxon>Eukaryota</taxon>
        <taxon>Metazoa</taxon>
        <taxon>Chordata</taxon>
        <taxon>Craniata</taxon>
        <taxon>Vertebrata</taxon>
        <taxon>Cyclostomata</taxon>
        <taxon>Hyperoartia</taxon>
        <taxon>Petromyzontiformes</taxon>
        <taxon>Petromyzontidae</taxon>
        <taxon>Petromyzon</taxon>
    </lineage>
</organism>
<evidence type="ECO:0000313" key="7">
    <source>
        <dbReference type="Proteomes" id="UP001318040"/>
    </source>
</evidence>
<keyword evidence="4" id="KW-0175">Coiled coil</keyword>
<dbReference type="PANTHER" id="PTHR14555:SF3">
    <property type="entry name" value="RABBD DOMAIN-CONTAINING PROTEIN"/>
    <property type="match status" value="1"/>
</dbReference>
<name>A0AAJ7TA87_PETMA</name>
<feature type="coiled-coil region" evidence="4">
    <location>
        <begin position="29"/>
        <end position="56"/>
    </location>
</feature>
<feature type="compositionally biased region" description="Polar residues" evidence="5">
    <location>
        <begin position="342"/>
        <end position="360"/>
    </location>
</feature>
<dbReference type="Proteomes" id="UP001318040">
    <property type="component" value="Chromosome 2"/>
</dbReference>
<sequence length="843" mass="91255">MGRKLDLSGLTEDEARLVLRVVERDGRVRQRETERLNDLKQRLVEEESKRVILSRQNNFNERHCIRCCVAFYSLLNAAHRCLDCCYNVCSRCALRSESERGWRCRVCVDTWRLRVLSLDWFYEGVKARFKHVGSTKVARQLQERLCEGGGEGTTSSLANNNDAWDSAESAGLSGGTPQRLGFRDGPLGEVQAVVWRVAYEAVLEAIRRTELHERRMDSKSGLSDLQGNTEELVQELASSLAHKLLLLQQQPQSSADSDGEHRRPPPLTHSLAYAEAGTDETLLPKADPVCPALEGNHGSRRSCLHGDGEPVTQRSPRGPAKKMASASPLVIDSDSDTADNPAVTSHAPSDEAYSSWSNSRADSDGSHYRHHRHHHRCRSCAPPLSRDASWSVSSCISAGTSVSAGSEFSPVSPTSCPMPLLLPGSGATAATVAAAVADTKKKKLPANHGRSTDCGAMGCRFGAVVERGFVASHGGDGRAATSDGGRGGVRERPGRLPAQFVPRGSEGAAQRPAWKQEWSRQAAPGPVTDSPEECREHAPSGTNQLAALRGHLSDLESSLCALERGLGSECHWAKTGTRSASAPELLCGAAERGWADGLQASGDRPCKGTTGSSSTEEEEDDDDEEEEERSSTVKEHGRRASSSEDDGDLEVIEKELRKRCSAASVSSLTAHALRLINTAQQQQQQLVGEAASPAGCVVAAATSPRALTAQQARVLDSCLSLLEEDVYVGAGGAFQLETELRELEQCTRGVHAHSSDADIAMLEGRVASAAAQVQRAEGQISDIEEQISSLDMKASPEVTQRKNSQVPVEMPKQRRRKLPVPPDSRSFVESADWKLQMPSFMRF</sequence>
<feature type="region of interest" description="Disordered" evidence="5">
    <location>
        <begin position="793"/>
        <end position="825"/>
    </location>
</feature>
<dbReference type="InterPro" id="IPR013083">
    <property type="entry name" value="Znf_RING/FYVE/PHD"/>
</dbReference>
<evidence type="ECO:0000256" key="5">
    <source>
        <dbReference type="SAM" id="MobiDB-lite"/>
    </source>
</evidence>
<feature type="region of interest" description="Disordered" evidence="5">
    <location>
        <begin position="283"/>
        <end position="380"/>
    </location>
</feature>
<accession>A0AAJ7TA87</accession>
<dbReference type="PANTHER" id="PTHR14555">
    <property type="entry name" value="MYELIN-ASSOCIATED OLIGODENDROCYTIC BASIC PROTEIN MOBP -RELATED"/>
    <property type="match status" value="1"/>
</dbReference>
<feature type="region of interest" description="Disordered" evidence="5">
    <location>
        <begin position="472"/>
        <end position="540"/>
    </location>
</feature>
<keyword evidence="2" id="KW-0863">Zinc-finger</keyword>